<dbReference type="Pfam" id="PF00196">
    <property type="entry name" value="GerE"/>
    <property type="match status" value="1"/>
</dbReference>
<dbReference type="PANTHER" id="PTHR43214">
    <property type="entry name" value="TWO-COMPONENT RESPONSE REGULATOR"/>
    <property type="match status" value="1"/>
</dbReference>
<dbReference type="PRINTS" id="PR00038">
    <property type="entry name" value="HTHLUXR"/>
</dbReference>
<dbReference type="SMART" id="SM00421">
    <property type="entry name" value="HTH_LUXR"/>
    <property type="match status" value="1"/>
</dbReference>
<dbReference type="InterPro" id="IPR039420">
    <property type="entry name" value="WalR-like"/>
</dbReference>
<dbReference type="GO" id="GO:0003677">
    <property type="term" value="F:DNA binding"/>
    <property type="evidence" value="ECO:0007669"/>
    <property type="project" value="UniProtKB-KW"/>
</dbReference>
<keyword evidence="1" id="KW-0597">Phosphoprotein</keyword>
<dbReference type="EMBL" id="LNQE01001899">
    <property type="protein sequence ID" value="KUG02965.1"/>
    <property type="molecule type" value="Genomic_DNA"/>
</dbReference>
<evidence type="ECO:0000256" key="1">
    <source>
        <dbReference type="ARBA" id="ARBA00022553"/>
    </source>
</evidence>
<dbReference type="PROSITE" id="PS50110">
    <property type="entry name" value="RESPONSE_REGULATORY"/>
    <property type="match status" value="1"/>
</dbReference>
<dbReference type="InterPro" id="IPR000792">
    <property type="entry name" value="Tscrpt_reg_LuxR_C"/>
</dbReference>
<dbReference type="InterPro" id="IPR016032">
    <property type="entry name" value="Sig_transdc_resp-reg_C-effctor"/>
</dbReference>
<name>A0A0W8E2Y4_9ZZZZ</name>
<comment type="caution">
    <text evidence="5">The sequence shown here is derived from an EMBL/GenBank/DDBJ whole genome shotgun (WGS) entry which is preliminary data.</text>
</comment>
<feature type="domain" description="HTH luxR-type" evidence="3">
    <location>
        <begin position="136"/>
        <end position="201"/>
    </location>
</feature>
<dbReference type="SUPFAM" id="SSF46894">
    <property type="entry name" value="C-terminal effector domain of the bipartite response regulators"/>
    <property type="match status" value="1"/>
</dbReference>
<dbReference type="Gene3D" id="3.40.50.2300">
    <property type="match status" value="1"/>
</dbReference>
<dbReference type="AlphaFoldDB" id="A0A0W8E2Y4"/>
<dbReference type="Pfam" id="PF00072">
    <property type="entry name" value="Response_reg"/>
    <property type="match status" value="1"/>
</dbReference>
<evidence type="ECO:0000256" key="2">
    <source>
        <dbReference type="ARBA" id="ARBA00023125"/>
    </source>
</evidence>
<sequence length="210" mass="23264">MKLLLIDDHPLVLQGISSIMQFQDDMEVVGTACSAQEGLTLLSESQPDIVIVDLRLAGETGLDFIRQARSIPSVCRFIILSSSSERVDVKQALNEKVDGYILKEAMPDEIVNAVRLVARGRNYIDPALMQNLICQEKDPIDELTPRELEVLDAIASGMSNREIANSLFVTEYTVKKHVSQILDKLKMADRTQAALYAFSRGFGQVSAFCS</sequence>
<protein>
    <submittedName>
        <fullName evidence="5">Dna-binding response regulator</fullName>
    </submittedName>
</protein>
<dbReference type="GO" id="GO:0000160">
    <property type="term" value="P:phosphorelay signal transduction system"/>
    <property type="evidence" value="ECO:0007669"/>
    <property type="project" value="InterPro"/>
</dbReference>
<dbReference type="PANTHER" id="PTHR43214:SF43">
    <property type="entry name" value="TWO-COMPONENT RESPONSE REGULATOR"/>
    <property type="match status" value="1"/>
</dbReference>
<dbReference type="GO" id="GO:0006355">
    <property type="term" value="P:regulation of DNA-templated transcription"/>
    <property type="evidence" value="ECO:0007669"/>
    <property type="project" value="InterPro"/>
</dbReference>
<gene>
    <name evidence="5" type="ORF">ASZ90_019648</name>
</gene>
<dbReference type="SUPFAM" id="SSF52172">
    <property type="entry name" value="CheY-like"/>
    <property type="match status" value="1"/>
</dbReference>
<evidence type="ECO:0000259" key="3">
    <source>
        <dbReference type="PROSITE" id="PS50043"/>
    </source>
</evidence>
<proteinExistence type="predicted"/>
<dbReference type="InterPro" id="IPR011006">
    <property type="entry name" value="CheY-like_superfamily"/>
</dbReference>
<dbReference type="CDD" id="cd06170">
    <property type="entry name" value="LuxR_C_like"/>
    <property type="match status" value="1"/>
</dbReference>
<dbReference type="CDD" id="cd17535">
    <property type="entry name" value="REC_NarL-like"/>
    <property type="match status" value="1"/>
</dbReference>
<reference evidence="5" key="1">
    <citation type="journal article" date="2015" name="Proc. Natl. Acad. Sci. U.S.A.">
        <title>Networks of energetic and metabolic interactions define dynamics in microbial communities.</title>
        <authorList>
            <person name="Embree M."/>
            <person name="Liu J.K."/>
            <person name="Al-Bassam M.M."/>
            <person name="Zengler K."/>
        </authorList>
    </citation>
    <scope>NUCLEOTIDE SEQUENCE</scope>
</reference>
<accession>A0A0W8E2Y4</accession>
<feature type="domain" description="Response regulatory" evidence="4">
    <location>
        <begin position="2"/>
        <end position="118"/>
    </location>
</feature>
<dbReference type="PROSITE" id="PS50043">
    <property type="entry name" value="HTH_LUXR_2"/>
    <property type="match status" value="1"/>
</dbReference>
<keyword evidence="2 5" id="KW-0238">DNA-binding</keyword>
<evidence type="ECO:0000313" key="5">
    <source>
        <dbReference type="EMBL" id="KUG02965.1"/>
    </source>
</evidence>
<organism evidence="5">
    <name type="scientific">hydrocarbon metagenome</name>
    <dbReference type="NCBI Taxonomy" id="938273"/>
    <lineage>
        <taxon>unclassified sequences</taxon>
        <taxon>metagenomes</taxon>
        <taxon>ecological metagenomes</taxon>
    </lineage>
</organism>
<dbReference type="InterPro" id="IPR001789">
    <property type="entry name" value="Sig_transdc_resp-reg_receiver"/>
</dbReference>
<dbReference type="InterPro" id="IPR058245">
    <property type="entry name" value="NreC/VraR/RcsB-like_REC"/>
</dbReference>
<dbReference type="SMART" id="SM00448">
    <property type="entry name" value="REC"/>
    <property type="match status" value="1"/>
</dbReference>
<evidence type="ECO:0000259" key="4">
    <source>
        <dbReference type="PROSITE" id="PS50110"/>
    </source>
</evidence>